<feature type="transmembrane region" description="Helical" evidence="1">
    <location>
        <begin position="7"/>
        <end position="27"/>
    </location>
</feature>
<evidence type="ECO:0000313" key="4">
    <source>
        <dbReference type="Proteomes" id="UP000321621"/>
    </source>
</evidence>
<evidence type="ECO:0000313" key="2">
    <source>
        <dbReference type="EMBL" id="RIV46840.1"/>
    </source>
</evidence>
<dbReference type="OrthoDB" id="9809977at2"/>
<reference evidence="3 4" key="2">
    <citation type="submission" date="2019-07" db="EMBL/GenBank/DDBJ databases">
        <title>Draft genome of two Muricauda strains isolated from deep sea.</title>
        <authorList>
            <person name="Sun C."/>
        </authorList>
    </citation>
    <scope>NUCLEOTIDE SEQUENCE [LARGE SCALE GENOMIC DNA]</scope>
    <source>
        <strain evidence="3 4">72</strain>
    </source>
</reference>
<dbReference type="EMBL" id="VNWK01000009">
    <property type="protein sequence ID" value="TXJ99726.1"/>
    <property type="molecule type" value="Genomic_DNA"/>
</dbReference>
<feature type="transmembrane region" description="Helical" evidence="1">
    <location>
        <begin position="39"/>
        <end position="57"/>
    </location>
</feature>
<dbReference type="Proteomes" id="UP000321621">
    <property type="component" value="Unassembled WGS sequence"/>
</dbReference>
<evidence type="ECO:0000313" key="3">
    <source>
        <dbReference type="EMBL" id="TXJ99726.1"/>
    </source>
</evidence>
<feature type="transmembrane region" description="Helical" evidence="1">
    <location>
        <begin position="110"/>
        <end position="128"/>
    </location>
</feature>
<dbReference type="NCBIfam" id="NF038065">
    <property type="entry name" value="Pr6Pr"/>
    <property type="match status" value="1"/>
</dbReference>
<proteinExistence type="predicted"/>
<protein>
    <recommendedName>
        <fullName evidence="5">Pr6Pr family membrane protein</fullName>
    </recommendedName>
</protein>
<gene>
    <name evidence="2" type="ORF">D2V05_02450</name>
    <name evidence="3" type="ORF">FQ017_02440</name>
</gene>
<dbReference type="InterPro" id="IPR049713">
    <property type="entry name" value="Pr6Pr-like"/>
</dbReference>
<evidence type="ECO:0000256" key="1">
    <source>
        <dbReference type="SAM" id="Phobius"/>
    </source>
</evidence>
<dbReference type="EMBL" id="QXFI01000009">
    <property type="protein sequence ID" value="RIV46840.1"/>
    <property type="molecule type" value="Genomic_DNA"/>
</dbReference>
<reference evidence="2" key="1">
    <citation type="submission" date="2018-08" db="EMBL/GenBank/DDBJ databases">
        <title>Proposal of Muricauda 72 sp.nov. and Muricauda NH166 sp.nov., isolated from seawater.</title>
        <authorList>
            <person name="Cheng H."/>
            <person name="Wu Y.-H."/>
            <person name="Guo L.-L."/>
            <person name="Xu X.-W."/>
        </authorList>
    </citation>
    <scope>NUCLEOTIDE SEQUENCE [LARGE SCALE GENOMIC DNA]</scope>
    <source>
        <strain evidence="2">72</strain>
    </source>
</reference>
<keyword evidence="1" id="KW-0812">Transmembrane</keyword>
<organism evidence="2">
    <name type="scientific">Flagellimonas pelagia</name>
    <dbReference type="NCBI Taxonomy" id="2306998"/>
    <lineage>
        <taxon>Bacteria</taxon>
        <taxon>Pseudomonadati</taxon>
        <taxon>Bacteroidota</taxon>
        <taxon>Flavobacteriia</taxon>
        <taxon>Flavobacteriales</taxon>
        <taxon>Flavobacteriaceae</taxon>
        <taxon>Flagellimonas</taxon>
    </lineage>
</organism>
<dbReference type="AlphaFoldDB" id="A0A3A1NLA8"/>
<name>A0A3A1NLA8_9FLAO</name>
<evidence type="ECO:0008006" key="5">
    <source>
        <dbReference type="Google" id="ProtNLM"/>
    </source>
</evidence>
<feature type="transmembrane region" description="Helical" evidence="1">
    <location>
        <begin position="140"/>
        <end position="157"/>
    </location>
</feature>
<feature type="transmembrane region" description="Helical" evidence="1">
    <location>
        <begin position="78"/>
        <end position="98"/>
    </location>
</feature>
<keyword evidence="1" id="KW-1133">Transmembrane helix</keyword>
<dbReference type="Proteomes" id="UP000266691">
    <property type="component" value="Unassembled WGS sequence"/>
</dbReference>
<comment type="caution">
    <text evidence="2">The sequence shown here is derived from an EMBL/GenBank/DDBJ whole genome shotgun (WGS) entry which is preliminary data.</text>
</comment>
<accession>A0A3A1NLA8</accession>
<feature type="transmembrane region" description="Helical" evidence="1">
    <location>
        <begin position="177"/>
        <end position="197"/>
    </location>
</feature>
<dbReference type="RefSeq" id="WP_119645981.1">
    <property type="nucleotide sequence ID" value="NZ_QXFI01000009.1"/>
</dbReference>
<keyword evidence="1" id="KW-0472">Membrane</keyword>
<sequence>MRRNFEILGFAMSCFAVVTQLILMLHNREASLGETLLRFVGYFTILTNTLVALYFAVRVFGLKRRMWVLFHRRATPMALTAFILVVGLVYQVALRKIWNPTGLQMIVDELLHTIVPVFMYVYWLMFQARNLVMWQELRSWLLFPVLYLGWVLLRGYYSGFYPYPFLNMDQLGTGTLVLNISMVLALMLLVMAALYFLGKLLRPKQ</sequence>
<keyword evidence="4" id="KW-1185">Reference proteome</keyword>